<feature type="domain" description="ParB-like N-terminal" evidence="5">
    <location>
        <begin position="5"/>
        <end position="91"/>
    </location>
</feature>
<organism evidence="6">
    <name type="scientific">viral metagenome</name>
    <dbReference type="NCBI Taxonomy" id="1070528"/>
    <lineage>
        <taxon>unclassified sequences</taxon>
        <taxon>metagenomes</taxon>
        <taxon>organismal metagenomes</taxon>
    </lineage>
</organism>
<evidence type="ECO:0000256" key="1">
    <source>
        <dbReference type="ARBA" id="ARBA00022603"/>
    </source>
</evidence>
<dbReference type="Pfam" id="PF01555">
    <property type="entry name" value="N6_N4_Mtase"/>
    <property type="match status" value="1"/>
</dbReference>
<reference evidence="6" key="1">
    <citation type="submission" date="2020-03" db="EMBL/GenBank/DDBJ databases">
        <title>The deep terrestrial virosphere.</title>
        <authorList>
            <person name="Holmfeldt K."/>
            <person name="Nilsson E."/>
            <person name="Simone D."/>
            <person name="Lopez-Fernandez M."/>
            <person name="Wu X."/>
            <person name="de Brujin I."/>
            <person name="Lundin D."/>
            <person name="Andersson A."/>
            <person name="Bertilsson S."/>
            <person name="Dopson M."/>
        </authorList>
    </citation>
    <scope>NUCLEOTIDE SEQUENCE</scope>
    <source>
        <strain evidence="6">MM415B03355</strain>
    </source>
</reference>
<dbReference type="GO" id="GO:0008170">
    <property type="term" value="F:N-methyltransferase activity"/>
    <property type="evidence" value="ECO:0007669"/>
    <property type="project" value="InterPro"/>
</dbReference>
<dbReference type="InterPro" id="IPR002295">
    <property type="entry name" value="N4/N6-MTase_EcoPI_Mod-like"/>
</dbReference>
<gene>
    <name evidence="6" type="ORF">MM415B03355_0004</name>
</gene>
<evidence type="ECO:0000256" key="2">
    <source>
        <dbReference type="ARBA" id="ARBA00022679"/>
    </source>
</evidence>
<keyword evidence="2 6" id="KW-0808">Transferase</keyword>
<name>A0A6M3LEC6_9ZZZZ</name>
<dbReference type="GO" id="GO:0003677">
    <property type="term" value="F:DNA binding"/>
    <property type="evidence" value="ECO:0007669"/>
    <property type="project" value="InterPro"/>
</dbReference>
<dbReference type="InterPro" id="IPR003115">
    <property type="entry name" value="ParB_N"/>
</dbReference>
<dbReference type="SMART" id="SM00470">
    <property type="entry name" value="ParB"/>
    <property type="match status" value="1"/>
</dbReference>
<dbReference type="InterPro" id="IPR002941">
    <property type="entry name" value="DNA_methylase_N4/N6"/>
</dbReference>
<dbReference type="Gene3D" id="3.40.50.150">
    <property type="entry name" value="Vaccinia Virus protein VP39"/>
    <property type="match status" value="1"/>
</dbReference>
<sequence length="484" mass="55761">MINVPMIEIDKIIIPERARVELGESYDKLKISIEKRGQITPIIINKKDNELVDGFRRLTALKELSIIHAKVAYEEDLTPIEKKLMELEANIHEPLTWDEKAKLRDQIHKIYVEMHGKAVRGHDSEGWGIKETAEIMGVSQAVISQDLNLVEVMTDVPGLKKMKSRRQALKMVDRFKEIAILTEIAKRESKKQSSGFPYILKHGDASEIVKTDIEEETIDLVIYDPPWGIDVDRIASSRGPRGEKTTFDDSEDAALNLNNALLPELYRVMKADAHMYMFIGIQFKDLYTDLLTNYETLIHRVNIMLDWFPQMKLQLLEMKKRALDLQKTRLWSFHVEPVPLIWVKEGGGYTDFDYKFMPRYETILFCSKGIKKRLNEVSSNIFEFNRPATTERIHTQEKPVDLIQRLIRLSSQPNEIILDPCAGSFVTAIAATITDRRSISIEKEREAYIKGVQRIAALTVGLEDEEELEDEEVSEDDNEQTDDN</sequence>
<keyword evidence="1 6" id="KW-0489">Methyltransferase</keyword>
<proteinExistence type="predicted"/>
<dbReference type="InterPro" id="IPR036086">
    <property type="entry name" value="ParB/Sulfiredoxin_sf"/>
</dbReference>
<protein>
    <submittedName>
        <fullName evidence="6">Putative methyltransferase</fullName>
    </submittedName>
</protein>
<dbReference type="GO" id="GO:0032259">
    <property type="term" value="P:methylation"/>
    <property type="evidence" value="ECO:0007669"/>
    <property type="project" value="UniProtKB-KW"/>
</dbReference>
<evidence type="ECO:0000313" key="6">
    <source>
        <dbReference type="EMBL" id="QJA91475.1"/>
    </source>
</evidence>
<dbReference type="EMBL" id="MT142990">
    <property type="protein sequence ID" value="QJA91475.1"/>
    <property type="molecule type" value="Genomic_DNA"/>
</dbReference>
<evidence type="ECO:0000256" key="3">
    <source>
        <dbReference type="ARBA" id="ARBA00022691"/>
    </source>
</evidence>
<dbReference type="Gene3D" id="3.90.1530.10">
    <property type="entry name" value="Conserved hypothetical protein from pyrococcus furiosus pfu- 392566-001, ParB domain"/>
    <property type="match status" value="1"/>
</dbReference>
<evidence type="ECO:0000256" key="4">
    <source>
        <dbReference type="SAM" id="MobiDB-lite"/>
    </source>
</evidence>
<dbReference type="InterPro" id="IPR029063">
    <property type="entry name" value="SAM-dependent_MTases_sf"/>
</dbReference>
<evidence type="ECO:0000259" key="5">
    <source>
        <dbReference type="SMART" id="SM00470"/>
    </source>
</evidence>
<accession>A0A6M3LEC6</accession>
<feature type="region of interest" description="Disordered" evidence="4">
    <location>
        <begin position="462"/>
        <end position="484"/>
    </location>
</feature>
<keyword evidence="3" id="KW-0949">S-adenosyl-L-methionine</keyword>
<dbReference type="PRINTS" id="PR00506">
    <property type="entry name" value="D21N6MTFRASE"/>
</dbReference>
<dbReference type="AlphaFoldDB" id="A0A6M3LEC6"/>
<dbReference type="Pfam" id="PF02195">
    <property type="entry name" value="ParB_N"/>
    <property type="match status" value="1"/>
</dbReference>
<dbReference type="SUPFAM" id="SSF110849">
    <property type="entry name" value="ParB/Sulfiredoxin"/>
    <property type="match status" value="1"/>
</dbReference>
<dbReference type="SUPFAM" id="SSF53335">
    <property type="entry name" value="S-adenosyl-L-methionine-dependent methyltransferases"/>
    <property type="match status" value="1"/>
</dbReference>